<accession>A0A8H8WXC0</accession>
<evidence type="ECO:0000313" key="5">
    <source>
        <dbReference type="Proteomes" id="UP000663508"/>
    </source>
</evidence>
<dbReference type="Gene3D" id="3.40.50.2000">
    <property type="entry name" value="Glycogen Phosphorylase B"/>
    <property type="match status" value="2"/>
</dbReference>
<evidence type="ECO:0000259" key="2">
    <source>
        <dbReference type="Pfam" id="PF13524"/>
    </source>
</evidence>
<evidence type="ECO:0008006" key="6">
    <source>
        <dbReference type="Google" id="ProtNLM"/>
    </source>
</evidence>
<dbReference type="Proteomes" id="UP000663508">
    <property type="component" value="Chromosome"/>
</dbReference>
<dbReference type="SUPFAM" id="SSF53756">
    <property type="entry name" value="UDP-Glycosyltransferase/glycogen phosphorylase"/>
    <property type="match status" value="1"/>
</dbReference>
<dbReference type="PANTHER" id="PTHR12526">
    <property type="entry name" value="GLYCOSYLTRANSFERASE"/>
    <property type="match status" value="1"/>
</dbReference>
<sequence>MPSSRSSLAPLSVLLLDTEPRTSNAYIALAVADALARHPAVARVVRATHADAVARAQGERFDLVLALGGASRHHALLRRLSALAGTSALWTTEDPYLSAANARLAGCFDLVFTNDRGSLSRYGAKARHLPLAATTLFQDLPVRRDDADYRYDLLFVGTAWPNRVATLNRILAALPRDLKAKIALPANAYLPPPVLVRDDLVVDWRCGNADFARLANASRVVLTLPRVFTAGADEAASGTTPPPRLFEVALAGGAQLVVGADPETVDYYEPDREIRACAEDDAVRALAALLADPEGRIAMAERARARTLAAHLYDHRVDVILRAVRERGAAAAPTANATGSRPSARKPRLLFVAHNRVGRRQGGGVEFYQEQLADALDGAPAGFEVLFLYPSFEEEAWVLRLDEGETSETLPIPPAERLLASPEIEALFERILVERRIDLVHVHHLLGLPLSLPAIARAHGVPVAMQLHDFFLICSRYTLMNQHGVFCDVVHRGERQCDGCLSTAEGLPAGAKARRDGFVARMLASVDAVVTSTPATAEYVRAFYPEATARVAVIEMVDAGPARPAPIEPVPSLSGGPGARSPLRVAVLGNVVDHKGARTLLELVRITEGEAIAFEVLGYVESYLVAAFEALAGDRLHLRGGYTRDEVPALLAGCDVSLHLSLWPETYMISLTEAWRAGLIPIVTDLGAPGERVTEGIDGLKVPPGDAGAVRQALRRLAHDPDLVATLRAAIREKTFPSVAGHAAAMADLYRTLIAARPAPHPGPDAPAAPFTLSALDLGFRLNNPDWTDPTIVWDGADETSAVADALPPAAALLPERALAPDDPGLSWEIADLVADGQRLPGRIGPCAVGDSLSLRGWLWRPDAGRPLQTWLRLRAGSATRFVATQPERRPELAGRFGTGRAEQAGFAARIRTADLSAGLHVVDLVQVFSDHLAVAREVARFTAAGFPAPGPVTPWRPGLPDAALRRSAARATVTGHGLPLVAGVPVARQGGLTRIAVALPADAGAGQPALVLEGPQGAAWTRAVRSEEDGTTRVGTEAQARDLAPGSYRLSVAVEDDLGAEPRGAELFETGATLFVAPSTRTCLVTAEMPQALRRTWIPKLRTRPNLDAVVPGETSDLLGPTVAAAGWCFVPGRGRPLAWIARWGARGQRRYMIAECVARQDVAAHLKEADALTAGFDMELPRDAIRDGTLRVFQVYERGTVALPGFPGYVAGTMPDPA</sequence>
<dbReference type="Pfam" id="PF13524">
    <property type="entry name" value="Glyco_trans_1_2"/>
    <property type="match status" value="1"/>
</dbReference>
<dbReference type="InterPro" id="IPR028098">
    <property type="entry name" value="Glyco_trans_4-like_N"/>
</dbReference>
<dbReference type="KEGG" id="mind:mvi_47040"/>
<dbReference type="Pfam" id="PF00534">
    <property type="entry name" value="Glycos_transf_1"/>
    <property type="match status" value="1"/>
</dbReference>
<evidence type="ECO:0000259" key="1">
    <source>
        <dbReference type="Pfam" id="PF00534"/>
    </source>
</evidence>
<protein>
    <recommendedName>
        <fullName evidence="6">Group 1 glycosyl transferase</fullName>
    </recommendedName>
</protein>
<dbReference type="Pfam" id="PF13579">
    <property type="entry name" value="Glyco_trans_4_4"/>
    <property type="match status" value="1"/>
</dbReference>
<dbReference type="PANTHER" id="PTHR12526:SF635">
    <property type="entry name" value="GLYCOSYL TRANSFERASE GROUP 1"/>
    <property type="match status" value="1"/>
</dbReference>
<dbReference type="InterPro" id="IPR017868">
    <property type="entry name" value="Filamin/ABP280_repeat-like"/>
</dbReference>
<reference evidence="4" key="1">
    <citation type="submission" date="2020-11" db="EMBL/GenBank/DDBJ databases">
        <title>Complete genome sequence of a novel pathogenic Methylobacterium strain isolated from rice in Vietnam.</title>
        <authorList>
            <person name="Lai K."/>
            <person name="Okazaki S."/>
            <person name="Higashi K."/>
            <person name="Mori H."/>
            <person name="Toyoda A."/>
            <person name="Kurokawa K."/>
        </authorList>
    </citation>
    <scope>NUCLEOTIDE SEQUENCE</scope>
    <source>
        <strain evidence="4">VL1</strain>
    </source>
</reference>
<evidence type="ECO:0000313" key="4">
    <source>
        <dbReference type="EMBL" id="BCM86243.1"/>
    </source>
</evidence>
<dbReference type="RefSeq" id="WP_207179250.1">
    <property type="nucleotide sequence ID" value="NZ_AP024145.1"/>
</dbReference>
<dbReference type="InterPro" id="IPR001296">
    <property type="entry name" value="Glyco_trans_1"/>
</dbReference>
<feature type="domain" description="Glycosyltransferase subfamily 4-like N-terminal" evidence="3">
    <location>
        <begin position="363"/>
        <end position="554"/>
    </location>
</feature>
<proteinExistence type="predicted"/>
<gene>
    <name evidence="4" type="ORF">mvi_47040</name>
</gene>
<feature type="domain" description="Glycosyl transferase family 1" evidence="1">
    <location>
        <begin position="585"/>
        <end position="732"/>
    </location>
</feature>
<dbReference type="AlphaFoldDB" id="A0A8H8WXC0"/>
<organism evidence="4 5">
    <name type="scientific">Methylobacterium indicum</name>
    <dbReference type="NCBI Taxonomy" id="1775910"/>
    <lineage>
        <taxon>Bacteria</taxon>
        <taxon>Pseudomonadati</taxon>
        <taxon>Pseudomonadota</taxon>
        <taxon>Alphaproteobacteria</taxon>
        <taxon>Hyphomicrobiales</taxon>
        <taxon>Methylobacteriaceae</taxon>
        <taxon>Methylobacterium</taxon>
    </lineage>
</organism>
<name>A0A8H8WXC0_9HYPH</name>
<dbReference type="PROSITE" id="PS50194">
    <property type="entry name" value="FILAMIN_REPEAT"/>
    <property type="match status" value="1"/>
</dbReference>
<dbReference type="GO" id="GO:0016757">
    <property type="term" value="F:glycosyltransferase activity"/>
    <property type="evidence" value="ECO:0007669"/>
    <property type="project" value="InterPro"/>
</dbReference>
<evidence type="ECO:0000259" key="3">
    <source>
        <dbReference type="Pfam" id="PF13579"/>
    </source>
</evidence>
<dbReference type="EMBL" id="AP024145">
    <property type="protein sequence ID" value="BCM86243.1"/>
    <property type="molecule type" value="Genomic_DNA"/>
</dbReference>
<dbReference type="InterPro" id="IPR055259">
    <property type="entry name" value="YkvP/CgeB_Glyco_trans-like"/>
</dbReference>
<feature type="domain" description="Spore protein YkvP/CgeB glycosyl transferase-like" evidence="2">
    <location>
        <begin position="206"/>
        <end position="321"/>
    </location>
</feature>